<feature type="compositionally biased region" description="Basic and acidic residues" evidence="1">
    <location>
        <begin position="87"/>
        <end position="100"/>
    </location>
</feature>
<dbReference type="AlphaFoldDB" id="A0A8H5LWM8"/>
<evidence type="ECO:0000256" key="1">
    <source>
        <dbReference type="SAM" id="MobiDB-lite"/>
    </source>
</evidence>
<feature type="compositionally biased region" description="Polar residues" evidence="1">
    <location>
        <begin position="114"/>
        <end position="124"/>
    </location>
</feature>
<keyword evidence="4" id="KW-1185">Reference proteome</keyword>
<gene>
    <name evidence="3" type="ORF">D9758_004967</name>
</gene>
<evidence type="ECO:0000256" key="2">
    <source>
        <dbReference type="SAM" id="Phobius"/>
    </source>
</evidence>
<keyword evidence="2" id="KW-0812">Transmembrane</keyword>
<proteinExistence type="predicted"/>
<protein>
    <submittedName>
        <fullName evidence="3">Uncharacterized protein</fullName>
    </submittedName>
</protein>
<comment type="caution">
    <text evidence="3">The sequence shown here is derived from an EMBL/GenBank/DDBJ whole genome shotgun (WGS) entry which is preliminary data.</text>
</comment>
<reference evidence="3 4" key="1">
    <citation type="journal article" date="2020" name="ISME J.">
        <title>Uncovering the hidden diversity of litter-decomposition mechanisms in mushroom-forming fungi.</title>
        <authorList>
            <person name="Floudas D."/>
            <person name="Bentzer J."/>
            <person name="Ahren D."/>
            <person name="Johansson T."/>
            <person name="Persson P."/>
            <person name="Tunlid A."/>
        </authorList>
    </citation>
    <scope>NUCLEOTIDE SEQUENCE [LARGE SCALE GENOMIC DNA]</scope>
    <source>
        <strain evidence="3 4">CBS 291.85</strain>
    </source>
</reference>
<keyword evidence="2" id="KW-0472">Membrane</keyword>
<dbReference type="Proteomes" id="UP000559256">
    <property type="component" value="Unassembled WGS sequence"/>
</dbReference>
<feature type="region of interest" description="Disordered" evidence="1">
    <location>
        <begin position="62"/>
        <end position="141"/>
    </location>
</feature>
<keyword evidence="2" id="KW-1133">Transmembrane helix</keyword>
<evidence type="ECO:0000313" key="3">
    <source>
        <dbReference type="EMBL" id="KAF5372084.1"/>
    </source>
</evidence>
<evidence type="ECO:0000313" key="4">
    <source>
        <dbReference type="Proteomes" id="UP000559256"/>
    </source>
</evidence>
<accession>A0A8H5LWM8</accession>
<name>A0A8H5LWM8_9AGAR</name>
<dbReference type="EMBL" id="JAACJM010000006">
    <property type="protein sequence ID" value="KAF5372084.1"/>
    <property type="molecule type" value="Genomic_DNA"/>
</dbReference>
<organism evidence="3 4">
    <name type="scientific">Tetrapyrgos nigripes</name>
    <dbReference type="NCBI Taxonomy" id="182062"/>
    <lineage>
        <taxon>Eukaryota</taxon>
        <taxon>Fungi</taxon>
        <taxon>Dikarya</taxon>
        <taxon>Basidiomycota</taxon>
        <taxon>Agaricomycotina</taxon>
        <taxon>Agaricomycetes</taxon>
        <taxon>Agaricomycetidae</taxon>
        <taxon>Agaricales</taxon>
        <taxon>Marasmiineae</taxon>
        <taxon>Marasmiaceae</taxon>
        <taxon>Tetrapyrgos</taxon>
    </lineage>
</organism>
<feature type="compositionally biased region" description="Polar residues" evidence="1">
    <location>
        <begin position="70"/>
        <end position="85"/>
    </location>
</feature>
<feature type="transmembrane region" description="Helical" evidence="2">
    <location>
        <begin position="20"/>
        <end position="43"/>
    </location>
</feature>
<sequence>MTMPPTTLSGPSVSLSRGSVIGLLTLFTALALLALIFSFGFLYSFARAPPMLDDFDFVSEADVSEDDGQTRTLTRSSASGSNTASDGVDKGEGVSEDRARANIIGVDTDKTEIETQTPTENTPSLVFIVPPTPHAQPATSL</sequence>